<dbReference type="InParanoid" id="A0A6P8N5L8"/>
<dbReference type="PANTHER" id="PTHR23250:SF3">
    <property type="entry name" value="FISH-EGG LECTIN-LIKE ISOFORM X1-RELATED"/>
    <property type="match status" value="1"/>
</dbReference>
<dbReference type="AlphaFoldDB" id="A0A6P8N5L8"/>
<keyword evidence="3" id="KW-0732">Signal</keyword>
<name>A0A6P8N5L8_GEOSA</name>
<protein>
    <submittedName>
        <fullName evidence="5">Fish-egg lectin-like</fullName>
    </submittedName>
</protein>
<feature type="chain" id="PRO_5028379653" evidence="3">
    <location>
        <begin position="25"/>
        <end position="264"/>
    </location>
</feature>
<dbReference type="Proteomes" id="UP000515159">
    <property type="component" value="Chromosome 11"/>
</dbReference>
<dbReference type="InterPro" id="IPR051513">
    <property type="entry name" value="Tectonin_beta-prop"/>
</dbReference>
<organism evidence="4 5">
    <name type="scientific">Geotrypetes seraphini</name>
    <name type="common">Gaboon caecilian</name>
    <name type="synonym">Caecilia seraphini</name>
    <dbReference type="NCBI Taxonomy" id="260995"/>
    <lineage>
        <taxon>Eukaryota</taxon>
        <taxon>Metazoa</taxon>
        <taxon>Chordata</taxon>
        <taxon>Craniata</taxon>
        <taxon>Vertebrata</taxon>
        <taxon>Euteleostomi</taxon>
        <taxon>Amphibia</taxon>
        <taxon>Gymnophiona</taxon>
        <taxon>Geotrypetes</taxon>
    </lineage>
</organism>
<dbReference type="KEGG" id="gsh:117345762"/>
<evidence type="ECO:0000313" key="5">
    <source>
        <dbReference type="RefSeq" id="XP_033770772.1"/>
    </source>
</evidence>
<comment type="similarity">
    <text evidence="2">Belongs to the tectonin family.</text>
</comment>
<evidence type="ECO:0000256" key="2">
    <source>
        <dbReference type="ARBA" id="ARBA00038331"/>
    </source>
</evidence>
<dbReference type="OrthoDB" id="166585at2759"/>
<evidence type="ECO:0000256" key="3">
    <source>
        <dbReference type="SAM" id="SignalP"/>
    </source>
</evidence>
<evidence type="ECO:0000313" key="4">
    <source>
        <dbReference type="Proteomes" id="UP000515159"/>
    </source>
</evidence>
<gene>
    <name evidence="5" type="primary">LOC117345762</name>
</gene>
<dbReference type="GO" id="GO:0030246">
    <property type="term" value="F:carbohydrate binding"/>
    <property type="evidence" value="ECO:0007669"/>
    <property type="project" value="UniProtKB-KW"/>
</dbReference>
<dbReference type="RefSeq" id="XP_033770772.1">
    <property type="nucleotide sequence ID" value="XM_033914881.1"/>
</dbReference>
<feature type="signal peptide" evidence="3">
    <location>
        <begin position="1"/>
        <end position="24"/>
    </location>
</feature>
<reference evidence="5" key="1">
    <citation type="submission" date="2025-08" db="UniProtKB">
        <authorList>
            <consortium name="RefSeq"/>
        </authorList>
    </citation>
    <scope>IDENTIFICATION</scope>
</reference>
<sequence length="264" mass="28916">MGRMAYLQVPLLLLQLLLTGLSSALFCIEIPGNLRQIDAGNGHVFGVNDVDQIFTWYENSWTQINGALKHVSVGPAGVWGVNSDANIYRLVGGKWALIPGFLKQIDAGGDQFISGANANDDIFCLSKTGAIPVKFQSSSIPWVQIDGKLKYYSCGLLGCWGVNNANDIFYRWESSPDLCQGSRWQQVEGKLSMIEAGTEGTVYGVNAEGMVYHREGITKSNPIGISWKQVDSCGYQFKHASYDLGILWLLTKDGTILKCSDCSE</sequence>
<keyword evidence="4" id="KW-1185">Reference proteome</keyword>
<dbReference type="GeneID" id="117345762"/>
<dbReference type="SMART" id="SM00706">
    <property type="entry name" value="TECPR"/>
    <property type="match status" value="6"/>
</dbReference>
<proteinExistence type="inferred from homology"/>
<evidence type="ECO:0000256" key="1">
    <source>
        <dbReference type="ARBA" id="ARBA00022734"/>
    </source>
</evidence>
<dbReference type="PANTHER" id="PTHR23250">
    <property type="entry name" value="DYSFERLIN-RELATED"/>
    <property type="match status" value="1"/>
</dbReference>
<keyword evidence="1" id="KW-0430">Lectin</keyword>
<dbReference type="InterPro" id="IPR006624">
    <property type="entry name" value="Beta-propeller_rpt_TECPR"/>
</dbReference>
<accession>A0A6P8N5L8</accession>
<dbReference type="Pfam" id="PF19193">
    <property type="entry name" value="Tectonin"/>
    <property type="match status" value="1"/>
</dbReference>